<reference evidence="1" key="1">
    <citation type="submission" date="2023-02" db="EMBL/GenBank/DDBJ databases">
        <title>Draft Whole-Genome Sequences of Bacillus Strains of Potential Probiotic for Poultry.</title>
        <authorList>
            <person name="Ma L.M."/>
            <person name="Lopez-Guerra N."/>
            <person name="Zhang G."/>
        </authorList>
    </citation>
    <scope>NUCLEOTIDE SEQUENCE</scope>
    <source>
        <strain evidence="1">OSU1013-24</strain>
    </source>
</reference>
<proteinExistence type="predicted"/>
<gene>
    <name evidence="1" type="ORF">PV946_13745</name>
</gene>
<name>A0AAP4DIW2_BACAM</name>
<dbReference type="Proteomes" id="UP001222377">
    <property type="component" value="Unassembled WGS sequence"/>
</dbReference>
<dbReference type="AlphaFoldDB" id="A0AAP4DIW2"/>
<accession>A0AAP4DIW2</accession>
<protein>
    <submittedName>
        <fullName evidence="1">Uncharacterized protein</fullName>
    </submittedName>
</protein>
<evidence type="ECO:0000313" key="2">
    <source>
        <dbReference type="Proteomes" id="UP001222377"/>
    </source>
</evidence>
<organism evidence="1 2">
    <name type="scientific">Bacillus amyloliquefaciens</name>
    <name type="common">Bacillus velezensis</name>
    <dbReference type="NCBI Taxonomy" id="1390"/>
    <lineage>
        <taxon>Bacteria</taxon>
        <taxon>Bacillati</taxon>
        <taxon>Bacillota</taxon>
        <taxon>Bacilli</taxon>
        <taxon>Bacillales</taxon>
        <taxon>Bacillaceae</taxon>
        <taxon>Bacillus</taxon>
        <taxon>Bacillus amyloliquefaciens group</taxon>
    </lineage>
</organism>
<comment type="caution">
    <text evidence="1">The sequence shown here is derived from an EMBL/GenBank/DDBJ whole genome shotgun (WGS) entry which is preliminary data.</text>
</comment>
<sequence>MIKVYSIGHKIPEKIKSCISEWNYWSWIVAANSEKGNKSAKRLIEKIESDPDKIAEYKTADGIEVYVSYMIPVK</sequence>
<dbReference type="RefSeq" id="WP_113792289.1">
    <property type="nucleotide sequence ID" value="NZ_JARDRQ010000002.1"/>
</dbReference>
<evidence type="ECO:0000313" key="1">
    <source>
        <dbReference type="EMBL" id="MDF4194817.1"/>
    </source>
</evidence>
<dbReference type="EMBL" id="JARKHX010000004">
    <property type="protein sequence ID" value="MDF4194817.1"/>
    <property type="molecule type" value="Genomic_DNA"/>
</dbReference>